<feature type="compositionally biased region" description="Acidic residues" evidence="10">
    <location>
        <begin position="411"/>
        <end position="420"/>
    </location>
</feature>
<dbReference type="GO" id="GO:0005634">
    <property type="term" value="C:nucleus"/>
    <property type="evidence" value="ECO:0007669"/>
    <property type="project" value="TreeGrafter"/>
</dbReference>
<dbReference type="PROSITE" id="PS50089">
    <property type="entry name" value="ZF_RING_2"/>
    <property type="match status" value="1"/>
</dbReference>
<dbReference type="GO" id="GO:0005737">
    <property type="term" value="C:cytoplasm"/>
    <property type="evidence" value="ECO:0007669"/>
    <property type="project" value="TreeGrafter"/>
</dbReference>
<comment type="similarity">
    <text evidence="1">Belongs to the SNF2/RAD54 helicase family.</text>
</comment>
<dbReference type="PANTHER" id="PTHR45626:SF16">
    <property type="entry name" value="ATP-DEPENDENT HELICASE ULS1"/>
    <property type="match status" value="1"/>
</dbReference>
<feature type="region of interest" description="Disordered" evidence="10">
    <location>
        <begin position="389"/>
        <end position="420"/>
    </location>
</feature>
<dbReference type="GO" id="GO:0004386">
    <property type="term" value="F:helicase activity"/>
    <property type="evidence" value="ECO:0007669"/>
    <property type="project" value="UniProtKB-KW"/>
</dbReference>
<dbReference type="Proteomes" id="UP000284842">
    <property type="component" value="Unassembled WGS sequence"/>
</dbReference>
<proteinExistence type="inferred from homology"/>
<dbReference type="InterPro" id="IPR013083">
    <property type="entry name" value="Znf_RING/FYVE/PHD"/>
</dbReference>
<feature type="compositionally biased region" description="Polar residues" evidence="10">
    <location>
        <begin position="38"/>
        <end position="57"/>
    </location>
</feature>
<dbReference type="Gene3D" id="3.30.40.10">
    <property type="entry name" value="Zinc/RING finger domain, C3HC4 (zinc finger)"/>
    <property type="match status" value="1"/>
</dbReference>
<dbReference type="STRING" id="181874.A0A409YZ42"/>
<dbReference type="SMART" id="SM00184">
    <property type="entry name" value="RING"/>
    <property type="match status" value="1"/>
</dbReference>
<feature type="compositionally biased region" description="Polar residues" evidence="10">
    <location>
        <begin position="170"/>
        <end position="181"/>
    </location>
</feature>
<dbReference type="FunCoup" id="A0A409YZ42">
    <property type="interactions" value="334"/>
</dbReference>
<gene>
    <name evidence="14" type="ORF">CVT24_002452</name>
</gene>
<keyword evidence="15" id="KW-1185">Reference proteome</keyword>
<feature type="compositionally biased region" description="Polar residues" evidence="10">
    <location>
        <begin position="147"/>
        <end position="161"/>
    </location>
</feature>
<dbReference type="Pfam" id="PF13445">
    <property type="entry name" value="zf-RING_UBOX"/>
    <property type="match status" value="1"/>
</dbReference>
<keyword evidence="3" id="KW-0547">Nucleotide-binding</keyword>
<evidence type="ECO:0000256" key="9">
    <source>
        <dbReference type="PROSITE-ProRule" id="PRU00175"/>
    </source>
</evidence>
<dbReference type="Pfam" id="PF00176">
    <property type="entry name" value="SNF2-rel_dom"/>
    <property type="match status" value="1"/>
</dbReference>
<evidence type="ECO:0000256" key="8">
    <source>
        <dbReference type="ARBA" id="ARBA00022840"/>
    </source>
</evidence>
<evidence type="ECO:0000256" key="4">
    <source>
        <dbReference type="ARBA" id="ARBA00022771"/>
    </source>
</evidence>
<organism evidence="14 15">
    <name type="scientific">Panaeolus cyanescens</name>
    <dbReference type="NCBI Taxonomy" id="181874"/>
    <lineage>
        <taxon>Eukaryota</taxon>
        <taxon>Fungi</taxon>
        <taxon>Dikarya</taxon>
        <taxon>Basidiomycota</taxon>
        <taxon>Agaricomycotina</taxon>
        <taxon>Agaricomycetes</taxon>
        <taxon>Agaricomycetidae</taxon>
        <taxon>Agaricales</taxon>
        <taxon>Agaricineae</taxon>
        <taxon>Galeropsidaceae</taxon>
        <taxon>Panaeolus</taxon>
    </lineage>
</organism>
<feature type="compositionally biased region" description="Low complexity" evidence="10">
    <location>
        <begin position="135"/>
        <end position="146"/>
    </location>
</feature>
<dbReference type="InterPro" id="IPR027417">
    <property type="entry name" value="P-loop_NTPase"/>
</dbReference>
<dbReference type="PROSITE" id="PS51192">
    <property type="entry name" value="HELICASE_ATP_BIND_1"/>
    <property type="match status" value="1"/>
</dbReference>
<comment type="caution">
    <text evidence="14">The sequence shown here is derived from an EMBL/GenBank/DDBJ whole genome shotgun (WGS) entry which is preliminary data.</text>
</comment>
<evidence type="ECO:0000256" key="7">
    <source>
        <dbReference type="ARBA" id="ARBA00022833"/>
    </source>
</evidence>
<dbReference type="SMART" id="SM00487">
    <property type="entry name" value="DEXDc"/>
    <property type="match status" value="1"/>
</dbReference>
<reference evidence="14 15" key="1">
    <citation type="journal article" date="2018" name="Evol. Lett.">
        <title>Horizontal gene cluster transfer increased hallucinogenic mushroom diversity.</title>
        <authorList>
            <person name="Reynolds H.T."/>
            <person name="Vijayakumar V."/>
            <person name="Gluck-Thaler E."/>
            <person name="Korotkin H.B."/>
            <person name="Matheny P.B."/>
            <person name="Slot J.C."/>
        </authorList>
    </citation>
    <scope>NUCLEOTIDE SEQUENCE [LARGE SCALE GENOMIC DNA]</scope>
    <source>
        <strain evidence="14 15">2629</strain>
    </source>
</reference>
<dbReference type="InterPro" id="IPR000330">
    <property type="entry name" value="SNF2_N"/>
</dbReference>
<feature type="domain" description="Helicase C-terminal" evidence="13">
    <location>
        <begin position="1043"/>
        <end position="1204"/>
    </location>
</feature>
<dbReference type="PROSITE" id="PS00518">
    <property type="entry name" value="ZF_RING_1"/>
    <property type="match status" value="1"/>
</dbReference>
<keyword evidence="4 9" id="KW-0863">Zinc-finger</keyword>
<dbReference type="SMART" id="SM00490">
    <property type="entry name" value="HELICc"/>
    <property type="match status" value="1"/>
</dbReference>
<feature type="region of interest" description="Disordered" evidence="10">
    <location>
        <begin position="1"/>
        <end position="83"/>
    </location>
</feature>
<dbReference type="Gene3D" id="3.40.50.300">
    <property type="entry name" value="P-loop containing nucleotide triphosphate hydrolases"/>
    <property type="match status" value="2"/>
</dbReference>
<evidence type="ECO:0000256" key="3">
    <source>
        <dbReference type="ARBA" id="ARBA00022741"/>
    </source>
</evidence>
<evidence type="ECO:0000313" key="15">
    <source>
        <dbReference type="Proteomes" id="UP000284842"/>
    </source>
</evidence>
<dbReference type="InterPro" id="IPR017907">
    <property type="entry name" value="Znf_RING_CS"/>
</dbReference>
<dbReference type="GO" id="GO:0016787">
    <property type="term" value="F:hydrolase activity"/>
    <property type="evidence" value="ECO:0007669"/>
    <property type="project" value="UniProtKB-KW"/>
</dbReference>
<name>A0A409YZ42_9AGAR</name>
<dbReference type="SUPFAM" id="SSF57850">
    <property type="entry name" value="RING/U-box"/>
    <property type="match status" value="1"/>
</dbReference>
<accession>A0A409YZ42</accession>
<keyword evidence="2" id="KW-0479">Metal-binding</keyword>
<protein>
    <submittedName>
        <fullName evidence="14">Uncharacterized protein</fullName>
    </submittedName>
</protein>
<dbReference type="AlphaFoldDB" id="A0A409YZ42"/>
<keyword evidence="7" id="KW-0862">Zinc</keyword>
<dbReference type="Pfam" id="PF00271">
    <property type="entry name" value="Helicase_C"/>
    <property type="match status" value="1"/>
</dbReference>
<dbReference type="GO" id="GO:0005524">
    <property type="term" value="F:ATP binding"/>
    <property type="evidence" value="ECO:0007669"/>
    <property type="project" value="UniProtKB-KW"/>
</dbReference>
<dbReference type="InterPro" id="IPR049730">
    <property type="entry name" value="SNF2/RAD54-like_C"/>
</dbReference>
<feature type="region of interest" description="Disordered" evidence="10">
    <location>
        <begin position="963"/>
        <end position="990"/>
    </location>
</feature>
<dbReference type="Gene3D" id="3.40.50.10810">
    <property type="entry name" value="Tandem AAA-ATPase domain"/>
    <property type="match status" value="1"/>
</dbReference>
<dbReference type="CDD" id="cd18008">
    <property type="entry name" value="DEXDc_SHPRH-like"/>
    <property type="match status" value="1"/>
</dbReference>
<dbReference type="CDD" id="cd18793">
    <property type="entry name" value="SF2_C_SNF"/>
    <property type="match status" value="1"/>
</dbReference>
<dbReference type="InterPro" id="IPR027370">
    <property type="entry name" value="Znf-RING_euk"/>
</dbReference>
<keyword evidence="5" id="KW-0378">Hydrolase</keyword>
<dbReference type="OrthoDB" id="423559at2759"/>
<evidence type="ECO:0000256" key="10">
    <source>
        <dbReference type="SAM" id="MobiDB-lite"/>
    </source>
</evidence>
<dbReference type="GO" id="GO:0008270">
    <property type="term" value="F:zinc ion binding"/>
    <property type="evidence" value="ECO:0007669"/>
    <property type="project" value="UniProtKB-KW"/>
</dbReference>
<dbReference type="InParanoid" id="A0A409YZ42"/>
<feature type="domain" description="RING-type" evidence="11">
    <location>
        <begin position="868"/>
        <end position="919"/>
    </location>
</feature>
<dbReference type="PANTHER" id="PTHR45626">
    <property type="entry name" value="TRANSCRIPTION TERMINATION FACTOR 2-RELATED"/>
    <property type="match status" value="1"/>
</dbReference>
<dbReference type="InterPro" id="IPR001650">
    <property type="entry name" value="Helicase_C-like"/>
</dbReference>
<dbReference type="InterPro" id="IPR038718">
    <property type="entry name" value="SNF2-like_sf"/>
</dbReference>
<evidence type="ECO:0000256" key="5">
    <source>
        <dbReference type="ARBA" id="ARBA00022801"/>
    </source>
</evidence>
<feature type="region of interest" description="Disordered" evidence="10">
    <location>
        <begin position="114"/>
        <end position="187"/>
    </location>
</feature>
<evidence type="ECO:0000259" key="13">
    <source>
        <dbReference type="PROSITE" id="PS51194"/>
    </source>
</evidence>
<dbReference type="SUPFAM" id="SSF52540">
    <property type="entry name" value="P-loop containing nucleoside triphosphate hydrolases"/>
    <property type="match status" value="2"/>
</dbReference>
<keyword evidence="8" id="KW-0067">ATP-binding</keyword>
<evidence type="ECO:0000259" key="12">
    <source>
        <dbReference type="PROSITE" id="PS51192"/>
    </source>
</evidence>
<dbReference type="EMBL" id="NHTK01000024">
    <property type="protein sequence ID" value="PPR08294.1"/>
    <property type="molecule type" value="Genomic_DNA"/>
</dbReference>
<sequence>MASFSLAGHSKRHSPISFLEESSVSVSSPIDSRMHASETPSWPNQPEFQEGSSSWNRSTEDPEMANNRHADTGQNERVVSPSEGAYPIRMDVDMLPPPSSTQYHNVHNFTMQPEPWPFPAPQPEAAYIPPRSLPSHFSSHVGGSSSRTIPRNQVVQSSYSSLARALDPPSTRSNFDSTSSRPAELSPPSFSELLDSYSASVPQYLHPYTTSHSYTSDIDNYAQAQAPIPYPPNLSSQSQSVTSQDFFYPVTDLSISSMEPQGSSQQSSYPSYIHDAHATGQSIGEKTLMEVLSSPDFDTLIQQKMAYLNSEAMFPVPDSIPTPILPSISPFSTQATSTVPSLPVQPLSLASVDDTNMPLPQILSPSYMQQLMAFAPPPIPSPVLGPNRVQHSHYRPSVSRRGSAQHYSEVDASEGPETDDDLDKFIQVAANSDRFDDNATIDEASKQLGLNNLQEKLPGMEVTLMPHQILGVAWMLDKEKGPMQGGCLADEMGLGKTIQMIATMVTNRSKNQHYRSTLIIAPVALLDQWQREIEEKTNCGLTCFKYHGQSKPISKSELSQYDVVLTTYGTMSHEWPDYEKEVNAKARARRKGENYSVGDDDEEMKSLEYRNQKRRQNAGLLFQVEWYRVVADEAQNIRNRKTRMSRAITDLSATYRWCLTGTPVVNSLTDSYGYLRFLRIRPWYEWKEFNDHVARLEKKRTQLAVKRLQAINATFLLRRKKDSQLDGKALVQLPEKEVKLVRLEFTAEERQIYDMVERKSQAKFNRFLKAGTVLKHYHRVLVLLLRLRQICAHPSLIQEDGKAFINGDEDDDDSGPIIATELTRARGLVSAEFVNKLKARLKQEALDRIQAEKDSEGNADATVDEDDCPICYEPMTDAVFTACAHAFCRECIKAFITQRGKEEATTITTRIEKPCPVCRRTITEEKLFLRSAFEPAEEELNPVSDDTDVDMDAGCHALQPGIDKGKAKAQEPESLCAPRGERDQGKIFHQGDGNSVQTAIVLDSDDEGPDMPEDKGVIFGHNKKSGMHNSEQALTPKFLPSSKMKYMMEQIQELARLKPNEKFLVVSQWTACLALVSDYLTEKNIPHVKYQGDMTSPKREQAVQVFMAKDKAKIMLMSLKCGGVGLNLTRANNVISLDLGWSPAVESQAFDRVHRVGQTKRVLVQRIVIAGTVEDRILEMQQRKQTLADGSLGEGSGNKIGKLSVRELANLFGLDRQGRRLAE</sequence>
<dbReference type="InterPro" id="IPR001841">
    <property type="entry name" value="Znf_RING"/>
</dbReference>
<evidence type="ECO:0000313" key="14">
    <source>
        <dbReference type="EMBL" id="PPR08294.1"/>
    </source>
</evidence>
<evidence type="ECO:0000256" key="6">
    <source>
        <dbReference type="ARBA" id="ARBA00022806"/>
    </source>
</evidence>
<evidence type="ECO:0000256" key="2">
    <source>
        <dbReference type="ARBA" id="ARBA00022723"/>
    </source>
</evidence>
<dbReference type="GO" id="GO:0008094">
    <property type="term" value="F:ATP-dependent activity, acting on DNA"/>
    <property type="evidence" value="ECO:0007669"/>
    <property type="project" value="TreeGrafter"/>
</dbReference>
<keyword evidence="6" id="KW-0347">Helicase</keyword>
<dbReference type="PROSITE" id="PS51194">
    <property type="entry name" value="HELICASE_CTER"/>
    <property type="match status" value="1"/>
</dbReference>
<evidence type="ECO:0000256" key="1">
    <source>
        <dbReference type="ARBA" id="ARBA00007025"/>
    </source>
</evidence>
<dbReference type="InterPro" id="IPR050628">
    <property type="entry name" value="SNF2_RAD54_helicase_TF"/>
</dbReference>
<dbReference type="InterPro" id="IPR014001">
    <property type="entry name" value="Helicase_ATP-bd"/>
</dbReference>
<evidence type="ECO:0000259" key="11">
    <source>
        <dbReference type="PROSITE" id="PS50089"/>
    </source>
</evidence>
<feature type="domain" description="Helicase ATP-binding" evidence="12">
    <location>
        <begin position="477"/>
        <end position="681"/>
    </location>
</feature>
<dbReference type="GO" id="GO:0000724">
    <property type="term" value="P:double-strand break repair via homologous recombination"/>
    <property type="evidence" value="ECO:0007669"/>
    <property type="project" value="TreeGrafter"/>
</dbReference>